<dbReference type="InterPro" id="IPR005320">
    <property type="entry name" value="Peptidase_S51"/>
</dbReference>
<dbReference type="EC" id="3.4.15.6" evidence="4"/>
<dbReference type="GO" id="GO:0008241">
    <property type="term" value="F:peptidyl-dipeptidase activity"/>
    <property type="evidence" value="ECO:0007669"/>
    <property type="project" value="UniProtKB-EC"/>
</dbReference>
<evidence type="ECO:0000256" key="6">
    <source>
        <dbReference type="ARBA" id="ARBA00022670"/>
    </source>
</evidence>
<evidence type="ECO:0000256" key="2">
    <source>
        <dbReference type="ARBA" id="ARBA00002039"/>
    </source>
</evidence>
<name>A0A1S2N7N7_9BURK</name>
<dbReference type="SUPFAM" id="SSF52317">
    <property type="entry name" value="Class I glutamine amidotransferase-like"/>
    <property type="match status" value="1"/>
</dbReference>
<sequence length="406" mass="43499">MLQIVVHAILALALLASSASHAADAEPTPPKGSLVIIGGALRADNDAVWERIVELAGGKGARVAVFASASASPERAGNYLVERLNRYGADAFFVPVAERLDGADGRAAADDPKLAEAVRTAGGAYFSGGDQGRITGVLRRADGSNTRVLDALWDMYRRGGVIAGSSAGAAIMSSTMFGHPRSILSTLQHGVDDGRQITRGLGFIGDDVFIDQHLLVRGRFARMLPAMLAKGYKIGLGIDENTAMVVNARRDVEVIGYRGALLVDLSEAATRDGSFNLANGRLSYLDNGDRFNLATKTFMPAPEKAHGKVDAKKPYWRGPLFSADILGNGTVVDLMAKLIDSDQVDAIGLSLDSPNAERPDLGFEFKLSRVNESVGYQSAFSEAYSVYNVRLDIRPIVVQRPLYQYR</sequence>
<protein>
    <recommendedName>
        <fullName evidence="5">Cyanophycinase</fullName>
        <ecNumber evidence="4">3.4.15.6</ecNumber>
    </recommendedName>
</protein>
<evidence type="ECO:0000256" key="3">
    <source>
        <dbReference type="ARBA" id="ARBA00006534"/>
    </source>
</evidence>
<evidence type="ECO:0000256" key="7">
    <source>
        <dbReference type="ARBA" id="ARBA00022801"/>
    </source>
</evidence>
<dbReference type="Gene3D" id="3.40.50.880">
    <property type="match status" value="1"/>
</dbReference>
<dbReference type="InterPro" id="IPR029062">
    <property type="entry name" value="Class_I_gatase-like"/>
</dbReference>
<evidence type="ECO:0000256" key="9">
    <source>
        <dbReference type="SAM" id="SignalP"/>
    </source>
</evidence>
<comment type="caution">
    <text evidence="10">The sequence shown here is derived from an EMBL/GenBank/DDBJ whole genome shotgun (WGS) entry which is preliminary data.</text>
</comment>
<dbReference type="InterPro" id="IPR011811">
    <property type="entry name" value="Peptidase_S51_cyanophycinase"/>
</dbReference>
<dbReference type="GO" id="GO:0008236">
    <property type="term" value="F:serine-type peptidase activity"/>
    <property type="evidence" value="ECO:0007669"/>
    <property type="project" value="UniProtKB-KW"/>
</dbReference>
<evidence type="ECO:0000256" key="4">
    <source>
        <dbReference type="ARBA" id="ARBA00013115"/>
    </source>
</evidence>
<dbReference type="PANTHER" id="PTHR36175:SF1">
    <property type="entry name" value="CYANOPHYCINASE"/>
    <property type="match status" value="1"/>
</dbReference>
<evidence type="ECO:0000256" key="5">
    <source>
        <dbReference type="ARBA" id="ARBA00015719"/>
    </source>
</evidence>
<proteinExistence type="inferred from homology"/>
<keyword evidence="8" id="KW-0720">Serine protease</keyword>
<dbReference type="CDD" id="cd03145">
    <property type="entry name" value="GAT1_cyanophycinase"/>
    <property type="match status" value="1"/>
</dbReference>
<dbReference type="GO" id="GO:0004180">
    <property type="term" value="F:carboxypeptidase activity"/>
    <property type="evidence" value="ECO:0007669"/>
    <property type="project" value="UniProtKB-KW"/>
</dbReference>
<evidence type="ECO:0000313" key="10">
    <source>
        <dbReference type="EMBL" id="OIJ40614.1"/>
    </source>
</evidence>
<dbReference type="Proteomes" id="UP000180246">
    <property type="component" value="Unassembled WGS sequence"/>
</dbReference>
<feature type="chain" id="PRO_5010309796" description="Cyanophycinase" evidence="9">
    <location>
        <begin position="23"/>
        <end position="406"/>
    </location>
</feature>
<evidence type="ECO:0000313" key="11">
    <source>
        <dbReference type="Proteomes" id="UP000180246"/>
    </source>
</evidence>
<dbReference type="EMBL" id="JRYB01000001">
    <property type="protein sequence ID" value="OIJ40614.1"/>
    <property type="molecule type" value="Genomic_DNA"/>
</dbReference>
<dbReference type="PANTHER" id="PTHR36175">
    <property type="entry name" value="CYANOPHYCINASE"/>
    <property type="match status" value="1"/>
</dbReference>
<comment type="function">
    <text evidence="2">Exopeptidase that catalyzes the hydrolytic cleavage of multi-L-arginyl-poly-L-aspartic acid (cyanophycin; a water-insoluble reserve polymer) into aspartate-arginine dipeptides.</text>
</comment>
<keyword evidence="9" id="KW-0732">Signal</keyword>
<reference evidence="10 11" key="1">
    <citation type="submission" date="2014-10" db="EMBL/GenBank/DDBJ databases">
        <authorList>
            <person name="Seo M.-J."/>
            <person name="Seok Y.J."/>
            <person name="Cha I.-T."/>
        </authorList>
    </citation>
    <scope>NUCLEOTIDE SEQUENCE [LARGE SCALE GENOMIC DNA]</scope>
    <source>
        <strain evidence="10 11">NEU</strain>
    </source>
</reference>
<evidence type="ECO:0000256" key="8">
    <source>
        <dbReference type="ARBA" id="ARBA00022825"/>
    </source>
</evidence>
<evidence type="ECO:0000256" key="1">
    <source>
        <dbReference type="ARBA" id="ARBA00001092"/>
    </source>
</evidence>
<dbReference type="RefSeq" id="WP_071361348.1">
    <property type="nucleotide sequence ID" value="NZ_JRYB01000001.1"/>
</dbReference>
<accession>A0A1S2N7N7</accession>
<keyword evidence="6" id="KW-0645">Protease</keyword>
<comment type="catalytic activity">
    <reaction evidence="1">
        <text>[L-4-(L-arginin-2-N-yl)aspartate](n) + H2O = [L-4-(L-arginin-2-N-yl)aspartate](n-1) + L-4-(L-arginin-2-N-yl)aspartate</text>
        <dbReference type="Rhea" id="RHEA:12845"/>
        <dbReference type="Rhea" id="RHEA-COMP:13728"/>
        <dbReference type="Rhea" id="RHEA-COMP:13734"/>
        <dbReference type="ChEBI" id="CHEBI:15377"/>
        <dbReference type="ChEBI" id="CHEBI:137986"/>
        <dbReference type="ChEBI" id="CHEBI:137991"/>
        <dbReference type="EC" id="3.4.15.6"/>
    </reaction>
</comment>
<dbReference type="GO" id="GO:0006508">
    <property type="term" value="P:proteolysis"/>
    <property type="evidence" value="ECO:0007669"/>
    <property type="project" value="UniProtKB-KW"/>
</dbReference>
<gene>
    <name evidence="10" type="ORF">LO55_2025</name>
</gene>
<organism evidence="10 11">
    <name type="scientific">Massilia timonae</name>
    <dbReference type="NCBI Taxonomy" id="47229"/>
    <lineage>
        <taxon>Bacteria</taxon>
        <taxon>Pseudomonadati</taxon>
        <taxon>Pseudomonadota</taxon>
        <taxon>Betaproteobacteria</taxon>
        <taxon>Burkholderiales</taxon>
        <taxon>Oxalobacteraceae</taxon>
        <taxon>Telluria group</taxon>
        <taxon>Massilia</taxon>
    </lineage>
</organism>
<keyword evidence="7 10" id="KW-0378">Hydrolase</keyword>
<dbReference type="AlphaFoldDB" id="A0A1S2N7N7"/>
<comment type="similarity">
    <text evidence="3">Belongs to the peptidase S51 family.</text>
</comment>
<feature type="signal peptide" evidence="9">
    <location>
        <begin position="1"/>
        <end position="22"/>
    </location>
</feature>
<keyword evidence="10" id="KW-0121">Carboxypeptidase</keyword>
<dbReference type="Pfam" id="PF03575">
    <property type="entry name" value="Peptidase_S51"/>
    <property type="match status" value="1"/>
</dbReference>
<dbReference type="NCBIfam" id="TIGR02069">
    <property type="entry name" value="cyanophycinase"/>
    <property type="match status" value="1"/>
</dbReference>